<proteinExistence type="predicted"/>
<evidence type="ECO:0000313" key="1">
    <source>
        <dbReference type="EMBL" id="KAJ1137200.1"/>
    </source>
</evidence>
<accession>A0AAV7QDK0</accession>
<reference evidence="1" key="1">
    <citation type="journal article" date="2022" name="bioRxiv">
        <title>Sequencing and chromosome-scale assembly of the giantPleurodeles waltlgenome.</title>
        <authorList>
            <person name="Brown T."/>
            <person name="Elewa A."/>
            <person name="Iarovenko S."/>
            <person name="Subramanian E."/>
            <person name="Araus A.J."/>
            <person name="Petzold A."/>
            <person name="Susuki M."/>
            <person name="Suzuki K.-i.T."/>
            <person name="Hayashi T."/>
            <person name="Toyoda A."/>
            <person name="Oliveira C."/>
            <person name="Osipova E."/>
            <person name="Leigh N.D."/>
            <person name="Simon A."/>
            <person name="Yun M.H."/>
        </authorList>
    </citation>
    <scope>NUCLEOTIDE SEQUENCE</scope>
    <source>
        <strain evidence="1">20211129_DDA</strain>
        <tissue evidence="1">Liver</tissue>
    </source>
</reference>
<dbReference type="InterPro" id="IPR052055">
    <property type="entry name" value="Hepadnavirus_pol/RT"/>
</dbReference>
<dbReference type="EMBL" id="JANPWB010000010">
    <property type="protein sequence ID" value="KAJ1137200.1"/>
    <property type="molecule type" value="Genomic_DNA"/>
</dbReference>
<evidence type="ECO:0000313" key="2">
    <source>
        <dbReference type="Proteomes" id="UP001066276"/>
    </source>
</evidence>
<dbReference type="Proteomes" id="UP001066276">
    <property type="component" value="Chromosome 6"/>
</dbReference>
<name>A0AAV7QDK0_PLEWA</name>
<organism evidence="1 2">
    <name type="scientific">Pleurodeles waltl</name>
    <name type="common">Iberian ribbed newt</name>
    <dbReference type="NCBI Taxonomy" id="8319"/>
    <lineage>
        <taxon>Eukaryota</taxon>
        <taxon>Metazoa</taxon>
        <taxon>Chordata</taxon>
        <taxon>Craniata</taxon>
        <taxon>Vertebrata</taxon>
        <taxon>Euteleostomi</taxon>
        <taxon>Amphibia</taxon>
        <taxon>Batrachia</taxon>
        <taxon>Caudata</taxon>
        <taxon>Salamandroidea</taxon>
        <taxon>Salamandridae</taxon>
        <taxon>Pleurodelinae</taxon>
        <taxon>Pleurodeles</taxon>
    </lineage>
</organism>
<keyword evidence="2" id="KW-1185">Reference proteome</keyword>
<gene>
    <name evidence="1" type="ORF">NDU88_003613</name>
</gene>
<comment type="caution">
    <text evidence="1">The sequence shown here is derived from an EMBL/GenBank/DDBJ whole genome shotgun (WGS) entry which is preliminary data.</text>
</comment>
<dbReference type="PANTHER" id="PTHR33050">
    <property type="entry name" value="REVERSE TRANSCRIPTASE DOMAIN-CONTAINING PROTEIN"/>
    <property type="match status" value="1"/>
</dbReference>
<dbReference type="AlphaFoldDB" id="A0AAV7QDK0"/>
<protein>
    <submittedName>
        <fullName evidence="1">Uncharacterized protein</fullName>
    </submittedName>
</protein>
<sequence>MMVARLPQEKKEVMAETIKDLLRRHKGTVRDIQVLLGYLNFACRVVRAGRTFCRRLGMALVGRQLPHHHVLLRAGVKADLRMWGVFLEQFNGIPLRTWQVVDWDVHIFSDAAGGSRFGR</sequence>
<dbReference type="PANTHER" id="PTHR33050:SF8">
    <property type="entry name" value="REVERSE TRANSCRIPTASE DOMAIN-CONTAINING PROTEIN"/>
    <property type="match status" value="1"/>
</dbReference>